<evidence type="ECO:0000256" key="1">
    <source>
        <dbReference type="SAM" id="MobiDB-lite"/>
    </source>
</evidence>
<dbReference type="InterPro" id="IPR025451">
    <property type="entry name" value="DUF4211"/>
</dbReference>
<name>A0A0W4ZMU0_PNEC8</name>
<dbReference type="EMBL" id="LFVZ01000004">
    <property type="protein sequence ID" value="KTW29687.1"/>
    <property type="molecule type" value="Genomic_DNA"/>
</dbReference>
<dbReference type="GeneID" id="28935693"/>
<evidence type="ECO:0000259" key="2">
    <source>
        <dbReference type="Pfam" id="PF13926"/>
    </source>
</evidence>
<dbReference type="Pfam" id="PF13926">
    <property type="entry name" value="DUF4211"/>
    <property type="match status" value="1"/>
</dbReference>
<proteinExistence type="predicted"/>
<reference evidence="4" key="1">
    <citation type="journal article" date="2016" name="Nat. Commun.">
        <title>Genome analysis of three Pneumocystis species reveals adaptation mechanisms to life exclusively in mammalian hosts.</title>
        <authorList>
            <person name="Ma L."/>
            <person name="Chen Z."/>
            <person name="Huang D.W."/>
            <person name="Kutty G."/>
            <person name="Ishihara M."/>
            <person name="Wang H."/>
            <person name="Abouelleil A."/>
            <person name="Bishop L."/>
            <person name="Davey E."/>
            <person name="Deng R."/>
            <person name="Deng X."/>
            <person name="Fan L."/>
            <person name="Fantoni G."/>
            <person name="Fitzgerald M."/>
            <person name="Gogineni E."/>
            <person name="Goldberg J.M."/>
            <person name="Handley G."/>
            <person name="Hu X."/>
            <person name="Huber C."/>
            <person name="Jiao X."/>
            <person name="Jones K."/>
            <person name="Levin J.Z."/>
            <person name="Liu Y."/>
            <person name="Macdonald P."/>
            <person name="Melnikov A."/>
            <person name="Raley C."/>
            <person name="Sassi M."/>
            <person name="Sherman B.T."/>
            <person name="Song X."/>
            <person name="Sykes S."/>
            <person name="Tran B."/>
            <person name="Walsh L."/>
            <person name="Xia Y."/>
            <person name="Yang J."/>
            <person name="Young S."/>
            <person name="Zeng Q."/>
            <person name="Zheng X."/>
            <person name="Stephens R."/>
            <person name="Nusbaum C."/>
            <person name="Birren B.W."/>
            <person name="Azadi P."/>
            <person name="Lempicki R.A."/>
            <person name="Cuomo C.A."/>
            <person name="Kovacs J.A."/>
        </authorList>
    </citation>
    <scope>NUCLEOTIDE SEQUENCE [LARGE SCALE GENOMIC DNA]</scope>
    <source>
        <strain evidence="4">B80</strain>
    </source>
</reference>
<accession>A0A0W4ZMU0</accession>
<dbReference type="AlphaFoldDB" id="A0A0W4ZMU0"/>
<sequence length="572" mass="67542">MNLINAFSLIKDKKGSKSCKRRKTSSKHLFRRKRDKNQSILPFYKEKNADIIINSDEDGPIHSRNSGNLFSNGLLSHSAFSNNCLKLENQNLFKIYECNTENIVDLVKEKEYDEEIELIDDSEQEYCQNISNISDKSEFYKNDLKDYENNSKKESNSDSDESNIKDYCINMSHSHWENKTMDKNIKKKIKHEFESDALGSSEDEQECSFMIPKMKQRKIIFSDDSEDSQLEIEEDLNNLNEKDILEERTRGSKRNVKKRVFQRQLERLKQRKNKNMKKNSEEDSDDLEIIHNPRIRSKHNSYPIFSDSETSLNTEESVSLDDFIISDNEPIGTPHSQIPVEFTVFSYQGISSHFRIFLHHKIHKLLNPDFINESNHFIFSQKYLERRFNSLRDSVLSSSAWKQPFINSISSLPIIKSGTCESRFKCDACHISGRTSSFWIRFINLKYDPETLEIYETKESEESLEDRTDNSDRIWYLGRFCFSRAKIAHSFWHWHFNLNEDLKRILKKSGKLDFFKKKLLTMNISQRTKKIDEVIRELDNSGKTNEIWENFNNILKKGENFMTAPNRFKNDH</sequence>
<comment type="caution">
    <text evidence="3">The sequence shown here is derived from an EMBL/GenBank/DDBJ whole genome shotgun (WGS) entry which is preliminary data.</text>
</comment>
<organism evidence="3 4">
    <name type="scientific">Pneumocystis carinii (strain B80)</name>
    <name type="common">Rat pneumocystis pneumonia agent</name>
    <name type="synonym">Pneumocystis carinii f. sp. carinii</name>
    <dbReference type="NCBI Taxonomy" id="1408658"/>
    <lineage>
        <taxon>Eukaryota</taxon>
        <taxon>Fungi</taxon>
        <taxon>Dikarya</taxon>
        <taxon>Ascomycota</taxon>
        <taxon>Taphrinomycotina</taxon>
        <taxon>Pneumocystomycetes</taxon>
        <taxon>Pneumocystaceae</taxon>
        <taxon>Pneumocystis</taxon>
    </lineage>
</organism>
<protein>
    <recommendedName>
        <fullName evidence="2">DUF4211 domain-containing protein</fullName>
    </recommendedName>
</protein>
<feature type="domain" description="DUF4211" evidence="2">
    <location>
        <begin position="322"/>
        <end position="452"/>
    </location>
</feature>
<dbReference type="RefSeq" id="XP_018226674.1">
    <property type="nucleotide sequence ID" value="XM_018369491.1"/>
</dbReference>
<dbReference type="PANTHER" id="PTHR14689:SF0">
    <property type="entry name" value="COILED-COIL DOMAIN-CONTAINING PROTEIN 82"/>
    <property type="match status" value="1"/>
</dbReference>
<dbReference type="OrthoDB" id="21499at2759"/>
<dbReference type="Proteomes" id="UP000054454">
    <property type="component" value="Unassembled WGS sequence"/>
</dbReference>
<feature type="region of interest" description="Disordered" evidence="1">
    <location>
        <begin position="262"/>
        <end position="285"/>
    </location>
</feature>
<keyword evidence="4" id="KW-1185">Reference proteome</keyword>
<evidence type="ECO:0000313" key="4">
    <source>
        <dbReference type="Proteomes" id="UP000054454"/>
    </source>
</evidence>
<evidence type="ECO:0000313" key="3">
    <source>
        <dbReference type="EMBL" id="KTW29687.1"/>
    </source>
</evidence>
<dbReference type="GO" id="GO:0005634">
    <property type="term" value="C:nucleus"/>
    <property type="evidence" value="ECO:0007669"/>
    <property type="project" value="TreeGrafter"/>
</dbReference>
<gene>
    <name evidence="3" type="ORF">T552_00895</name>
</gene>
<dbReference type="VEuPathDB" id="FungiDB:T552_00895"/>
<dbReference type="PANTHER" id="PTHR14689">
    <property type="entry name" value="PHORBOL-ESTER_DAG-TYPE DOMAIN-CONTAINING PROTEIN"/>
    <property type="match status" value="1"/>
</dbReference>